<dbReference type="PANTHER" id="PTHR31576:SF2">
    <property type="entry name" value="TATA BOX-BINDING PROTEIN-ASSOCIATED FACTOR RNA POLYMERASE I SUBUNIT B"/>
    <property type="match status" value="1"/>
</dbReference>
<comment type="similarity">
    <text evidence="2">Belongs to the RRN7/TAF1B family.</text>
</comment>
<dbReference type="GO" id="GO:0070860">
    <property type="term" value="C:RNA polymerase I core factor complex"/>
    <property type="evidence" value="ECO:0007669"/>
    <property type="project" value="InterPro"/>
</dbReference>
<keyword evidence="15" id="KW-1185">Reference proteome</keyword>
<evidence type="ECO:0000259" key="11">
    <source>
        <dbReference type="Pfam" id="PF11781"/>
    </source>
</evidence>
<dbReference type="InterPro" id="IPR021752">
    <property type="entry name" value="TF_Rrn7_Zf"/>
</dbReference>
<evidence type="ECO:0008006" key="16">
    <source>
        <dbReference type="Google" id="ProtNLM"/>
    </source>
</evidence>
<protein>
    <recommendedName>
        <fullName evidence="16">RRN7-type domain-containing protein</fullName>
    </recommendedName>
</protein>
<evidence type="ECO:0000256" key="4">
    <source>
        <dbReference type="ARBA" id="ARBA00022771"/>
    </source>
</evidence>
<comment type="subcellular location">
    <subcellularLocation>
        <location evidence="1">Nucleus</location>
        <location evidence="1">Nucleolus</location>
    </subcellularLocation>
</comment>
<feature type="region of interest" description="Disordered" evidence="10">
    <location>
        <begin position="142"/>
        <end position="197"/>
    </location>
</feature>
<keyword evidence="8" id="KW-0804">Transcription</keyword>
<dbReference type="Pfam" id="PF11781">
    <property type="entry name" value="Zn_ribbon_RRN7"/>
    <property type="match status" value="1"/>
</dbReference>
<keyword evidence="5" id="KW-0862">Zinc</keyword>
<dbReference type="Pfam" id="PF20644">
    <property type="entry name" value="Rrn7_cyclin_N"/>
    <property type="match status" value="1"/>
</dbReference>
<dbReference type="InterPro" id="IPR048538">
    <property type="entry name" value="Rrn7_cyclin_C"/>
</dbReference>
<organism evidence="14 15">
    <name type="scientific">Cercophora scortea</name>
    <dbReference type="NCBI Taxonomy" id="314031"/>
    <lineage>
        <taxon>Eukaryota</taxon>
        <taxon>Fungi</taxon>
        <taxon>Dikarya</taxon>
        <taxon>Ascomycota</taxon>
        <taxon>Pezizomycotina</taxon>
        <taxon>Sordariomycetes</taxon>
        <taxon>Sordariomycetidae</taxon>
        <taxon>Sordariales</taxon>
        <taxon>Lasiosphaeriaceae</taxon>
        <taxon>Cercophora</taxon>
    </lineage>
</organism>
<gene>
    <name evidence="14" type="ORF">B0T19DRAFT_226053</name>
</gene>
<dbReference type="Pfam" id="PF20645">
    <property type="entry name" value="Rrn7_cyclin_C"/>
    <property type="match status" value="1"/>
</dbReference>
<name>A0AAE0IG04_9PEZI</name>
<reference evidence="14" key="2">
    <citation type="submission" date="2023-06" db="EMBL/GenBank/DDBJ databases">
        <authorList>
            <consortium name="Lawrence Berkeley National Laboratory"/>
            <person name="Haridas S."/>
            <person name="Hensen N."/>
            <person name="Bonometti L."/>
            <person name="Westerberg I."/>
            <person name="Brannstrom I.O."/>
            <person name="Guillou S."/>
            <person name="Cros-Aarteil S."/>
            <person name="Calhoun S."/>
            <person name="Kuo A."/>
            <person name="Mondo S."/>
            <person name="Pangilinan J."/>
            <person name="Riley R."/>
            <person name="Labutti K."/>
            <person name="Andreopoulos B."/>
            <person name="Lipzen A."/>
            <person name="Chen C."/>
            <person name="Yanf M."/>
            <person name="Daum C."/>
            <person name="Ng V."/>
            <person name="Clum A."/>
            <person name="Steindorff A."/>
            <person name="Ohm R."/>
            <person name="Martin F."/>
            <person name="Silar P."/>
            <person name="Natvig D."/>
            <person name="Lalanne C."/>
            <person name="Gautier V."/>
            <person name="Ament-Velasquez S.L."/>
            <person name="Kruys A."/>
            <person name="Hutchinson M.I."/>
            <person name="Powell A.J."/>
            <person name="Barry K."/>
            <person name="Miller A.N."/>
            <person name="Grigoriev I.V."/>
            <person name="Debuchy R."/>
            <person name="Gladieux P."/>
            <person name="Thoren M.H."/>
            <person name="Johannesson H."/>
        </authorList>
    </citation>
    <scope>NUCLEOTIDE SEQUENCE</scope>
    <source>
        <strain evidence="14">SMH4131-1</strain>
    </source>
</reference>
<dbReference type="GO" id="GO:0001164">
    <property type="term" value="F:RNA polymerase I core promoter sequence-specific DNA binding"/>
    <property type="evidence" value="ECO:0007669"/>
    <property type="project" value="InterPro"/>
</dbReference>
<evidence type="ECO:0000313" key="15">
    <source>
        <dbReference type="Proteomes" id="UP001286456"/>
    </source>
</evidence>
<evidence type="ECO:0000256" key="6">
    <source>
        <dbReference type="ARBA" id="ARBA00023015"/>
    </source>
</evidence>
<evidence type="ECO:0000256" key="9">
    <source>
        <dbReference type="ARBA" id="ARBA00023242"/>
    </source>
</evidence>
<accession>A0AAE0IG04</accession>
<keyword evidence="4" id="KW-0863">Zinc-finger</keyword>
<comment type="caution">
    <text evidence="14">The sequence shown here is derived from an EMBL/GenBank/DDBJ whole genome shotgun (WGS) entry which is preliminary data.</text>
</comment>
<evidence type="ECO:0000256" key="7">
    <source>
        <dbReference type="ARBA" id="ARBA00023125"/>
    </source>
</evidence>
<evidence type="ECO:0000256" key="5">
    <source>
        <dbReference type="ARBA" id="ARBA00022833"/>
    </source>
</evidence>
<evidence type="ECO:0000256" key="10">
    <source>
        <dbReference type="SAM" id="MobiDB-lite"/>
    </source>
</evidence>
<feature type="domain" description="Rrn7/TAF1B C-terminal cyclin" evidence="13">
    <location>
        <begin position="273"/>
        <end position="443"/>
    </location>
</feature>
<dbReference type="AlphaFoldDB" id="A0AAE0IG04"/>
<feature type="domain" description="RRN7-type" evidence="11">
    <location>
        <begin position="11"/>
        <end position="39"/>
    </location>
</feature>
<evidence type="ECO:0000313" key="14">
    <source>
        <dbReference type="EMBL" id="KAK3324240.1"/>
    </source>
</evidence>
<keyword evidence="9" id="KW-0539">Nucleus</keyword>
<sequence>MSSGRGFRKFPKGQKCDVCNSTRWYVESGLKFCQKGHQIDNFVEYDIDKDDNFTAVGGKVTRKKREAKEKQFRNLSGNEAKELYLECLQVILRKQILWLIKHKDLSRELESVCRGLWEWRIRKFIGLTRAVQDDDEAAAAAEKARAKSKSSQNQSGSDSEMTLFSSQAETGASTEDEKTRGRERSGSGSGSGSGIRSWESENWPLPGAMDTLALVYLGALLIQEPMRIGDIYRWARDGRLPFLGAVELVPKELTKRLPGWAHRSLLTRYAKFEGSELHRAVMIMMLEYKKNYGMVFPKAPIQPLLLRWIKDLALPPEIHLYAQELAKLLSLEFGFPTRRLLKETPPPGQITRHMLLDIPDVLLVASVVLVTKLLYPMDGLERFPRNYKDPLTLKMNWTVWEAEFAEKPGRKTMNRLDFENTDPEKVYEMSQEEMTEYLNWFQEARVEKRQKDRDETEIERLFPLQPVPPPAESSTREITEEEIEARMHRVQNGMTLVEPRPVVPGEDEDKVLRMGYSLRRYKTVDQLSGPAKRFHETAAELAGLTLGDLLSAVFSLEHLLIEWERRENRKLRDGDGLGFV</sequence>
<dbReference type="GO" id="GO:0008270">
    <property type="term" value="F:zinc ion binding"/>
    <property type="evidence" value="ECO:0007669"/>
    <property type="project" value="UniProtKB-KW"/>
</dbReference>
<dbReference type="InterPro" id="IPR048540">
    <property type="entry name" value="Rrn7_cyclin_N"/>
</dbReference>
<dbReference type="GO" id="GO:0042790">
    <property type="term" value="P:nucleolar large rRNA transcription by RNA polymerase I"/>
    <property type="evidence" value="ECO:0007669"/>
    <property type="project" value="TreeGrafter"/>
</dbReference>
<feature type="compositionally biased region" description="Basic and acidic residues" evidence="10">
    <location>
        <begin position="175"/>
        <end position="185"/>
    </location>
</feature>
<dbReference type="Proteomes" id="UP001286456">
    <property type="component" value="Unassembled WGS sequence"/>
</dbReference>
<dbReference type="PANTHER" id="PTHR31576">
    <property type="entry name" value="TATA BOX-BINDING PROTEIN-ASSOCIATED FACTOR RNA POLYMERASE I SUBUNIT B"/>
    <property type="match status" value="1"/>
</dbReference>
<evidence type="ECO:0000259" key="12">
    <source>
        <dbReference type="Pfam" id="PF20644"/>
    </source>
</evidence>
<dbReference type="InterPro" id="IPR033599">
    <property type="entry name" value="TAF1B/Rrn7"/>
</dbReference>
<dbReference type="EMBL" id="JAUEPO010000004">
    <property type="protein sequence ID" value="KAK3324240.1"/>
    <property type="molecule type" value="Genomic_DNA"/>
</dbReference>
<evidence type="ECO:0000259" key="13">
    <source>
        <dbReference type="Pfam" id="PF20645"/>
    </source>
</evidence>
<evidence type="ECO:0000256" key="1">
    <source>
        <dbReference type="ARBA" id="ARBA00004604"/>
    </source>
</evidence>
<keyword evidence="7" id="KW-0238">DNA-binding</keyword>
<keyword evidence="6" id="KW-0805">Transcription regulation</keyword>
<feature type="domain" description="Rrn7/TAF1B N-terminal cyclin" evidence="12">
    <location>
        <begin position="88"/>
        <end position="251"/>
    </location>
</feature>
<proteinExistence type="inferred from homology"/>
<evidence type="ECO:0000256" key="3">
    <source>
        <dbReference type="ARBA" id="ARBA00022723"/>
    </source>
</evidence>
<evidence type="ECO:0000256" key="8">
    <source>
        <dbReference type="ARBA" id="ARBA00023163"/>
    </source>
</evidence>
<keyword evidence="3" id="KW-0479">Metal-binding</keyword>
<feature type="compositionally biased region" description="Polar residues" evidence="10">
    <location>
        <begin position="160"/>
        <end position="173"/>
    </location>
</feature>
<reference evidence="14" key="1">
    <citation type="journal article" date="2023" name="Mol. Phylogenet. Evol.">
        <title>Genome-scale phylogeny and comparative genomics of the fungal order Sordariales.</title>
        <authorList>
            <person name="Hensen N."/>
            <person name="Bonometti L."/>
            <person name="Westerberg I."/>
            <person name="Brannstrom I.O."/>
            <person name="Guillou S."/>
            <person name="Cros-Aarteil S."/>
            <person name="Calhoun S."/>
            <person name="Haridas S."/>
            <person name="Kuo A."/>
            <person name="Mondo S."/>
            <person name="Pangilinan J."/>
            <person name="Riley R."/>
            <person name="LaButti K."/>
            <person name="Andreopoulos B."/>
            <person name="Lipzen A."/>
            <person name="Chen C."/>
            <person name="Yan M."/>
            <person name="Daum C."/>
            <person name="Ng V."/>
            <person name="Clum A."/>
            <person name="Steindorff A."/>
            <person name="Ohm R.A."/>
            <person name="Martin F."/>
            <person name="Silar P."/>
            <person name="Natvig D.O."/>
            <person name="Lalanne C."/>
            <person name="Gautier V."/>
            <person name="Ament-Velasquez S.L."/>
            <person name="Kruys A."/>
            <person name="Hutchinson M.I."/>
            <person name="Powell A.J."/>
            <person name="Barry K."/>
            <person name="Miller A.N."/>
            <person name="Grigoriev I.V."/>
            <person name="Debuchy R."/>
            <person name="Gladieux P."/>
            <person name="Hiltunen Thoren M."/>
            <person name="Johannesson H."/>
        </authorList>
    </citation>
    <scope>NUCLEOTIDE SEQUENCE</scope>
    <source>
        <strain evidence="14">SMH4131-1</strain>
    </source>
</reference>
<evidence type="ECO:0000256" key="2">
    <source>
        <dbReference type="ARBA" id="ARBA00006899"/>
    </source>
</evidence>
<feature type="compositionally biased region" description="Low complexity" evidence="10">
    <location>
        <begin position="149"/>
        <end position="159"/>
    </location>
</feature>